<feature type="region of interest" description="Disordered" evidence="5">
    <location>
        <begin position="409"/>
        <end position="452"/>
    </location>
</feature>
<dbReference type="PROSITE" id="PS50103">
    <property type="entry name" value="ZF_C3H1"/>
    <property type="match status" value="1"/>
</dbReference>
<feature type="region of interest" description="Disordered" evidence="5">
    <location>
        <begin position="187"/>
        <end position="212"/>
    </location>
</feature>
<dbReference type="InterPro" id="IPR036855">
    <property type="entry name" value="Znf_CCCH_sf"/>
</dbReference>
<gene>
    <name evidence="7" type="ORF">OE88DRAFT_1410153</name>
</gene>
<evidence type="ECO:0000256" key="3">
    <source>
        <dbReference type="ARBA" id="ARBA00022833"/>
    </source>
</evidence>
<dbReference type="Proteomes" id="UP000305948">
    <property type="component" value="Unassembled WGS sequence"/>
</dbReference>
<dbReference type="Gene3D" id="4.10.1000.10">
    <property type="entry name" value="Zinc finger, CCCH-type"/>
    <property type="match status" value="1"/>
</dbReference>
<feature type="compositionally biased region" description="Polar residues" evidence="5">
    <location>
        <begin position="98"/>
        <end position="107"/>
    </location>
</feature>
<organism evidence="7 8">
    <name type="scientific">Heliocybe sulcata</name>
    <dbReference type="NCBI Taxonomy" id="5364"/>
    <lineage>
        <taxon>Eukaryota</taxon>
        <taxon>Fungi</taxon>
        <taxon>Dikarya</taxon>
        <taxon>Basidiomycota</taxon>
        <taxon>Agaricomycotina</taxon>
        <taxon>Agaricomycetes</taxon>
        <taxon>Gloeophyllales</taxon>
        <taxon>Gloeophyllaceae</taxon>
        <taxon>Heliocybe</taxon>
    </lineage>
</organism>
<keyword evidence="8" id="KW-1185">Reference proteome</keyword>
<evidence type="ECO:0000256" key="1">
    <source>
        <dbReference type="ARBA" id="ARBA00022723"/>
    </source>
</evidence>
<evidence type="ECO:0000259" key="6">
    <source>
        <dbReference type="PROSITE" id="PS50103"/>
    </source>
</evidence>
<evidence type="ECO:0000313" key="8">
    <source>
        <dbReference type="Proteomes" id="UP000305948"/>
    </source>
</evidence>
<sequence length="472" mass="51400">MSSFHVAPMSRQGPAYAPGTASRPPYVPPSVDGNWVADVRGPSFQRTQRLCRFYMSGFCASGDGCRFLHPRPPIKPPAASEAPSRHHGPSFRIERSSHGSPTDSWTRVASFDRGPREEYEWNTRDLSYPSYNSVCYPPAEQRGYEYSTPAPYIPRTPPRTTQPPLLISSVNSSPLVWPPPRYKLLGLPRPTHAASNPRTAERPSDSRAHGQRAWGYSARRLTFESPNATSLDASAAEFIMPPSPMHSRNSSMEVNVSSEALVSPPRDTHRVVGSGRPTPFEFDPPQTSSPPPRHAALRVLDPSAIPARQPSTLQSSNPQPGGLLEGLSLDTEGPSLSCLDSSDHFPVSPAPSQLIGFQVEREVPLQLQPSPDILPSSFEALGNHSTAYETRWPYASGAVLSDADIASRSSMKSVPPHTNRRDAPSAVPLARSSSDSAVQPRSHEDLVGKDPGFDEYLVNVDRCTFLSAVTQA</sequence>
<dbReference type="OrthoDB" id="411372at2759"/>
<feature type="region of interest" description="Disordered" evidence="5">
    <location>
        <begin position="259"/>
        <end position="295"/>
    </location>
</feature>
<proteinExistence type="predicted"/>
<accession>A0A5C3N6Q9</accession>
<keyword evidence="1 4" id="KW-0479">Metal-binding</keyword>
<feature type="zinc finger region" description="C3H1-type" evidence="4">
    <location>
        <begin position="45"/>
        <end position="72"/>
    </location>
</feature>
<keyword evidence="2 4" id="KW-0863">Zinc-finger</keyword>
<dbReference type="InterPro" id="IPR000571">
    <property type="entry name" value="Znf_CCCH"/>
</dbReference>
<feature type="region of interest" description="Disordered" evidence="5">
    <location>
        <begin position="1"/>
        <end position="24"/>
    </location>
</feature>
<protein>
    <recommendedName>
        <fullName evidence="6">C3H1-type domain-containing protein</fullName>
    </recommendedName>
</protein>
<evidence type="ECO:0000313" key="7">
    <source>
        <dbReference type="EMBL" id="TFK52507.1"/>
    </source>
</evidence>
<feature type="region of interest" description="Disordered" evidence="5">
    <location>
        <begin position="307"/>
        <end position="329"/>
    </location>
</feature>
<evidence type="ECO:0000256" key="4">
    <source>
        <dbReference type="PROSITE-ProRule" id="PRU00723"/>
    </source>
</evidence>
<dbReference type="SMART" id="SM00356">
    <property type="entry name" value="ZnF_C3H1"/>
    <property type="match status" value="1"/>
</dbReference>
<feature type="compositionally biased region" description="Basic and acidic residues" evidence="5">
    <location>
        <begin position="199"/>
        <end position="208"/>
    </location>
</feature>
<dbReference type="GO" id="GO:0008270">
    <property type="term" value="F:zinc ion binding"/>
    <property type="evidence" value="ECO:0007669"/>
    <property type="project" value="UniProtKB-KW"/>
</dbReference>
<reference evidence="7 8" key="1">
    <citation type="journal article" date="2019" name="Nat. Ecol. Evol.">
        <title>Megaphylogeny resolves global patterns of mushroom evolution.</title>
        <authorList>
            <person name="Varga T."/>
            <person name="Krizsan K."/>
            <person name="Foldi C."/>
            <person name="Dima B."/>
            <person name="Sanchez-Garcia M."/>
            <person name="Sanchez-Ramirez S."/>
            <person name="Szollosi G.J."/>
            <person name="Szarkandi J.G."/>
            <person name="Papp V."/>
            <person name="Albert L."/>
            <person name="Andreopoulos W."/>
            <person name="Angelini C."/>
            <person name="Antonin V."/>
            <person name="Barry K.W."/>
            <person name="Bougher N.L."/>
            <person name="Buchanan P."/>
            <person name="Buyck B."/>
            <person name="Bense V."/>
            <person name="Catcheside P."/>
            <person name="Chovatia M."/>
            <person name="Cooper J."/>
            <person name="Damon W."/>
            <person name="Desjardin D."/>
            <person name="Finy P."/>
            <person name="Geml J."/>
            <person name="Haridas S."/>
            <person name="Hughes K."/>
            <person name="Justo A."/>
            <person name="Karasinski D."/>
            <person name="Kautmanova I."/>
            <person name="Kiss B."/>
            <person name="Kocsube S."/>
            <person name="Kotiranta H."/>
            <person name="LaButti K.M."/>
            <person name="Lechner B.E."/>
            <person name="Liimatainen K."/>
            <person name="Lipzen A."/>
            <person name="Lukacs Z."/>
            <person name="Mihaltcheva S."/>
            <person name="Morgado L.N."/>
            <person name="Niskanen T."/>
            <person name="Noordeloos M.E."/>
            <person name="Ohm R.A."/>
            <person name="Ortiz-Santana B."/>
            <person name="Ovrebo C."/>
            <person name="Racz N."/>
            <person name="Riley R."/>
            <person name="Savchenko A."/>
            <person name="Shiryaev A."/>
            <person name="Soop K."/>
            <person name="Spirin V."/>
            <person name="Szebenyi C."/>
            <person name="Tomsovsky M."/>
            <person name="Tulloss R.E."/>
            <person name="Uehling J."/>
            <person name="Grigoriev I.V."/>
            <person name="Vagvolgyi C."/>
            <person name="Papp T."/>
            <person name="Martin F.M."/>
            <person name="Miettinen O."/>
            <person name="Hibbett D.S."/>
            <person name="Nagy L.G."/>
        </authorList>
    </citation>
    <scope>NUCLEOTIDE SEQUENCE [LARGE SCALE GENOMIC DNA]</scope>
    <source>
        <strain evidence="7 8">OMC1185</strain>
    </source>
</reference>
<feature type="domain" description="C3H1-type" evidence="6">
    <location>
        <begin position="45"/>
        <end position="72"/>
    </location>
</feature>
<evidence type="ECO:0000256" key="5">
    <source>
        <dbReference type="SAM" id="MobiDB-lite"/>
    </source>
</evidence>
<keyword evidence="3 4" id="KW-0862">Zinc</keyword>
<dbReference type="SUPFAM" id="SSF90229">
    <property type="entry name" value="CCCH zinc finger"/>
    <property type="match status" value="1"/>
</dbReference>
<name>A0A5C3N6Q9_9AGAM</name>
<feature type="region of interest" description="Disordered" evidence="5">
    <location>
        <begin position="71"/>
        <end position="108"/>
    </location>
</feature>
<dbReference type="AlphaFoldDB" id="A0A5C3N6Q9"/>
<feature type="compositionally biased region" description="Basic and acidic residues" evidence="5">
    <location>
        <begin position="441"/>
        <end position="452"/>
    </location>
</feature>
<feature type="compositionally biased region" description="Polar residues" evidence="5">
    <location>
        <begin position="309"/>
        <end position="319"/>
    </location>
</feature>
<evidence type="ECO:0000256" key="2">
    <source>
        <dbReference type="ARBA" id="ARBA00022771"/>
    </source>
</evidence>
<dbReference type="EMBL" id="ML213509">
    <property type="protein sequence ID" value="TFK52507.1"/>
    <property type="molecule type" value="Genomic_DNA"/>
</dbReference>
<dbReference type="STRING" id="5364.A0A5C3N6Q9"/>